<evidence type="ECO:0000256" key="1">
    <source>
        <dbReference type="SAM" id="MobiDB-lite"/>
    </source>
</evidence>
<keyword evidence="4" id="KW-1185">Reference proteome</keyword>
<proteinExistence type="predicted"/>
<reference evidence="5" key="1">
    <citation type="submission" date="2025-08" db="UniProtKB">
        <authorList>
            <consortium name="RefSeq"/>
        </authorList>
    </citation>
    <scope>IDENTIFICATION</scope>
</reference>
<evidence type="ECO:0000313" key="4">
    <source>
        <dbReference type="Proteomes" id="UP001515500"/>
    </source>
</evidence>
<dbReference type="InterPro" id="IPR025314">
    <property type="entry name" value="DUF4219"/>
</dbReference>
<sequence>MDTSMLPFQFLKLTKENYDNWSIRMKEMLGSQAVWDVVEKSFEQPDNEHALSQTQKDDLPTEKSKDLNSLSIDELMDILHVHEECMIEKQSQSEQVLLSKLSLKDKDEDKDVNQEGRKRGKGRMYVRGRGNYFVECKSKVIEEDKVYCVEAKDEEEYVFLLTHSEEKNQEAWFLDTGVSNHMTGQKDLFVSLDESSERNISFGVERKLQVKGIGNILILAKNGSHQVISHVYYVPTLKANILSLGQLLEKGYDIRLKDSGMTIRNSRDQLIARVELSKRMFCSNFRLIVPND</sequence>
<dbReference type="RefSeq" id="XP_039129080.1">
    <property type="nucleotide sequence ID" value="XM_039273146.1"/>
</dbReference>
<protein>
    <submittedName>
        <fullName evidence="5">Uncharacterized protein LOC120265270</fullName>
    </submittedName>
</protein>
<evidence type="ECO:0000259" key="3">
    <source>
        <dbReference type="Pfam" id="PF22936"/>
    </source>
</evidence>
<dbReference type="Pfam" id="PF22936">
    <property type="entry name" value="Pol_BBD"/>
    <property type="match status" value="1"/>
</dbReference>
<feature type="domain" description="DUF4219" evidence="2">
    <location>
        <begin position="13"/>
        <end position="39"/>
    </location>
</feature>
<feature type="region of interest" description="Disordered" evidence="1">
    <location>
        <begin position="45"/>
        <end position="64"/>
    </location>
</feature>
<accession>A0AB40BQ75</accession>
<gene>
    <name evidence="5" type="primary">LOC120265270</name>
</gene>
<dbReference type="Proteomes" id="UP001515500">
    <property type="component" value="Chromosome 7"/>
</dbReference>
<dbReference type="AlphaFoldDB" id="A0AB40BQ75"/>
<dbReference type="GeneID" id="120265270"/>
<evidence type="ECO:0000313" key="5">
    <source>
        <dbReference type="RefSeq" id="XP_039129080.1"/>
    </source>
</evidence>
<dbReference type="InterPro" id="IPR054722">
    <property type="entry name" value="PolX-like_BBD"/>
</dbReference>
<organism evidence="4 5">
    <name type="scientific">Dioscorea cayennensis subsp. rotundata</name>
    <name type="common">White Guinea yam</name>
    <name type="synonym">Dioscorea rotundata</name>
    <dbReference type="NCBI Taxonomy" id="55577"/>
    <lineage>
        <taxon>Eukaryota</taxon>
        <taxon>Viridiplantae</taxon>
        <taxon>Streptophyta</taxon>
        <taxon>Embryophyta</taxon>
        <taxon>Tracheophyta</taxon>
        <taxon>Spermatophyta</taxon>
        <taxon>Magnoliopsida</taxon>
        <taxon>Liliopsida</taxon>
        <taxon>Dioscoreales</taxon>
        <taxon>Dioscoreaceae</taxon>
        <taxon>Dioscorea</taxon>
    </lineage>
</organism>
<dbReference type="Pfam" id="PF13961">
    <property type="entry name" value="DUF4219"/>
    <property type="match status" value="1"/>
</dbReference>
<evidence type="ECO:0000259" key="2">
    <source>
        <dbReference type="Pfam" id="PF13961"/>
    </source>
</evidence>
<name>A0AB40BQ75_DIOCR</name>
<feature type="domain" description="Retrovirus-related Pol polyprotein from transposon TNT 1-94-like beta-barrel" evidence="3">
    <location>
        <begin position="172"/>
        <end position="252"/>
    </location>
</feature>